<keyword evidence="5" id="KW-0732">Signal</keyword>
<dbReference type="PANTHER" id="PTHR42978:SF6">
    <property type="entry name" value="QUORUM-QUENCHING LACTONASE YTNP-RELATED"/>
    <property type="match status" value="1"/>
</dbReference>
<proteinExistence type="inferred from homology"/>
<dbReference type="GO" id="GO:0016787">
    <property type="term" value="F:hydrolase activity"/>
    <property type="evidence" value="ECO:0007669"/>
    <property type="project" value="UniProtKB-KW"/>
</dbReference>
<dbReference type="SUPFAM" id="SSF56281">
    <property type="entry name" value="Metallo-hydrolase/oxidoreductase"/>
    <property type="match status" value="1"/>
</dbReference>
<evidence type="ECO:0000256" key="1">
    <source>
        <dbReference type="ARBA" id="ARBA00007749"/>
    </source>
</evidence>
<sequence length="321" mass="34581">MITRRQAGLSLAAITLAAGAARAQGTAPQPAAPAASSGPGFHRFRVGNFTATTVFDGTATLPLENFVLNAPVETVRDVLAESFLPRDRYVTPYTLTALQAGGRTVLFDAGTGGQLAPTAGSALANLRAAGIEPERVDLVVLTHVHGDHITGLATADGKAVFPNAEIVIPEAEWRYWSDAGNETSAPARQKPNFANLKRRLAPYEGRVRRVEEGQEALPGIRAITTPGHTPGHTSWHVADGDGELIVLGDVTHRPELFARRPGFHVMFDFDPAMAETTRRRVLDRCAADRVRVTGYHFPFPANGYIAWEGEGFRFIPADWTA</sequence>
<organism evidence="7 8">
    <name type="scientific">Roseomonas indoligenes</name>
    <dbReference type="NCBI Taxonomy" id="2820811"/>
    <lineage>
        <taxon>Bacteria</taxon>
        <taxon>Pseudomonadati</taxon>
        <taxon>Pseudomonadota</taxon>
        <taxon>Alphaproteobacteria</taxon>
        <taxon>Acetobacterales</taxon>
        <taxon>Roseomonadaceae</taxon>
        <taxon>Roseomonas</taxon>
    </lineage>
</organism>
<evidence type="ECO:0000256" key="3">
    <source>
        <dbReference type="ARBA" id="ARBA00022801"/>
    </source>
</evidence>
<dbReference type="InterPro" id="IPR001279">
    <property type="entry name" value="Metallo-B-lactamas"/>
</dbReference>
<dbReference type="GO" id="GO:0046872">
    <property type="term" value="F:metal ion binding"/>
    <property type="evidence" value="ECO:0007669"/>
    <property type="project" value="UniProtKB-KW"/>
</dbReference>
<dbReference type="CDD" id="cd07720">
    <property type="entry name" value="OPHC2-like_MBL-fold"/>
    <property type="match status" value="1"/>
</dbReference>
<feature type="chain" id="PRO_5036830504" evidence="5">
    <location>
        <begin position="24"/>
        <end position="321"/>
    </location>
</feature>
<dbReference type="PANTHER" id="PTHR42978">
    <property type="entry name" value="QUORUM-QUENCHING LACTONASE YTNP-RELATED-RELATED"/>
    <property type="match status" value="1"/>
</dbReference>
<feature type="signal peptide" evidence="5">
    <location>
        <begin position="1"/>
        <end position="23"/>
    </location>
</feature>
<evidence type="ECO:0000259" key="6">
    <source>
        <dbReference type="SMART" id="SM00849"/>
    </source>
</evidence>
<evidence type="ECO:0000256" key="4">
    <source>
        <dbReference type="ARBA" id="ARBA00022833"/>
    </source>
</evidence>
<keyword evidence="4" id="KW-0862">Zinc</keyword>
<dbReference type="InterPro" id="IPR036866">
    <property type="entry name" value="RibonucZ/Hydroxyglut_hydro"/>
</dbReference>
<dbReference type="InterPro" id="IPR051013">
    <property type="entry name" value="MBL_superfamily_lactonases"/>
</dbReference>
<dbReference type="Gene3D" id="3.60.15.10">
    <property type="entry name" value="Ribonuclease Z/Hydroxyacylglutathione hydrolase-like"/>
    <property type="match status" value="1"/>
</dbReference>
<feature type="domain" description="Metallo-beta-lactamase" evidence="6">
    <location>
        <begin position="92"/>
        <end position="296"/>
    </location>
</feature>
<dbReference type="RefSeq" id="WP_209370345.1">
    <property type="nucleotide sequence ID" value="NZ_JAGIZA010000002.1"/>
</dbReference>
<keyword evidence="3" id="KW-0378">Hydrolase</keyword>
<evidence type="ECO:0000256" key="2">
    <source>
        <dbReference type="ARBA" id="ARBA00022723"/>
    </source>
</evidence>
<dbReference type="Pfam" id="PF00753">
    <property type="entry name" value="Lactamase_B"/>
    <property type="match status" value="1"/>
</dbReference>
<dbReference type="PROSITE" id="PS51318">
    <property type="entry name" value="TAT"/>
    <property type="match status" value="1"/>
</dbReference>
<keyword evidence="8" id="KW-1185">Reference proteome</keyword>
<dbReference type="SMART" id="SM00849">
    <property type="entry name" value="Lactamase_B"/>
    <property type="match status" value="1"/>
</dbReference>
<comment type="similarity">
    <text evidence="1">Belongs to the metallo-beta-lactamase superfamily.</text>
</comment>
<comment type="caution">
    <text evidence="7">The sequence shown here is derived from an EMBL/GenBank/DDBJ whole genome shotgun (WGS) entry which is preliminary data.</text>
</comment>
<dbReference type="AlphaFoldDB" id="A0A940MVB7"/>
<evidence type="ECO:0000313" key="7">
    <source>
        <dbReference type="EMBL" id="MBP0491625.1"/>
    </source>
</evidence>
<keyword evidence="2" id="KW-0479">Metal-binding</keyword>
<accession>A0A940MVB7</accession>
<dbReference type="Proteomes" id="UP000677537">
    <property type="component" value="Unassembled WGS sequence"/>
</dbReference>
<gene>
    <name evidence="7" type="ORF">J5Y10_02410</name>
</gene>
<protein>
    <submittedName>
        <fullName evidence="7">MBL fold metallo-hydrolase</fullName>
    </submittedName>
</protein>
<name>A0A940MVB7_9PROT</name>
<evidence type="ECO:0000313" key="8">
    <source>
        <dbReference type="Proteomes" id="UP000677537"/>
    </source>
</evidence>
<dbReference type="InterPro" id="IPR006311">
    <property type="entry name" value="TAT_signal"/>
</dbReference>
<reference evidence="7" key="1">
    <citation type="submission" date="2021-03" db="EMBL/GenBank/DDBJ databases">
        <authorList>
            <person name="So Y."/>
        </authorList>
    </citation>
    <scope>NUCLEOTIDE SEQUENCE</scope>
    <source>
        <strain evidence="7">SG15</strain>
    </source>
</reference>
<dbReference type="EMBL" id="JAGIZA010000002">
    <property type="protein sequence ID" value="MBP0491625.1"/>
    <property type="molecule type" value="Genomic_DNA"/>
</dbReference>
<evidence type="ECO:0000256" key="5">
    <source>
        <dbReference type="SAM" id="SignalP"/>
    </source>
</evidence>